<dbReference type="EMBL" id="CP020925">
    <property type="protein sequence ID" value="ATP19756.1"/>
    <property type="molecule type" value="Genomic_DNA"/>
</dbReference>
<gene>
    <name evidence="1" type="ORF">BV87_16045</name>
</gene>
<evidence type="ECO:0000313" key="2">
    <source>
        <dbReference type="Proteomes" id="UP000037029"/>
    </source>
</evidence>
<dbReference type="Proteomes" id="UP000037029">
    <property type="component" value="Chromosome"/>
</dbReference>
<evidence type="ECO:0000313" key="1">
    <source>
        <dbReference type="EMBL" id="ATP19756.1"/>
    </source>
</evidence>
<accession>A0A0J9D466</accession>
<protein>
    <recommendedName>
        <fullName evidence="3">Phage ABA sandwich domain-containing protein</fullName>
    </recommendedName>
</protein>
<dbReference type="RefSeq" id="WP_048937199.1">
    <property type="nucleotide sequence ID" value="NZ_CP020925.1"/>
</dbReference>
<sequence length="145" mass="15848">MTDRDTLLALAERVEGLSNPDRRTDLEIMCQLDLRPHWLRKSEGHMWVDDSGHHSIIRWADERIGETPGNPGVDDGPKFTGSIDAAKTLVPKGWHVGMLTECDEDDSPSCCLTQNEEPCRDAVGRGADMALSLVAAALRARAGGL</sequence>
<reference evidence="1 2" key="1">
    <citation type="submission" date="2017-04" db="EMBL/GenBank/DDBJ databases">
        <title>Characterization, genome and methylation analysis of a phthalic acid esters degrading strain Sphingobium yanoikuyae SHJ.</title>
        <authorList>
            <person name="Feng L."/>
        </authorList>
    </citation>
    <scope>NUCLEOTIDE SEQUENCE [LARGE SCALE GENOMIC DNA]</scope>
    <source>
        <strain evidence="1 2">SHJ</strain>
    </source>
</reference>
<evidence type="ECO:0008006" key="3">
    <source>
        <dbReference type="Google" id="ProtNLM"/>
    </source>
</evidence>
<name>A0A0J9D466_SPHYA</name>
<dbReference type="AlphaFoldDB" id="A0A0J9D466"/>
<organism evidence="1 2">
    <name type="scientific">Sphingobium yanoikuyae</name>
    <name type="common">Sphingomonas yanoikuyae</name>
    <dbReference type="NCBI Taxonomy" id="13690"/>
    <lineage>
        <taxon>Bacteria</taxon>
        <taxon>Pseudomonadati</taxon>
        <taxon>Pseudomonadota</taxon>
        <taxon>Alphaproteobacteria</taxon>
        <taxon>Sphingomonadales</taxon>
        <taxon>Sphingomonadaceae</taxon>
        <taxon>Sphingobium</taxon>
    </lineage>
</organism>
<proteinExistence type="predicted"/>